<evidence type="ECO:0000256" key="1">
    <source>
        <dbReference type="ARBA" id="ARBA00023125"/>
    </source>
</evidence>
<dbReference type="Pfam" id="PF00440">
    <property type="entry name" value="TetR_N"/>
    <property type="match status" value="1"/>
</dbReference>
<reference evidence="4 5" key="1">
    <citation type="submission" date="2017-05" db="EMBL/GenBank/DDBJ databases">
        <title>Vagococcus spp. assemblies.</title>
        <authorList>
            <person name="Gulvik C.A."/>
        </authorList>
    </citation>
    <scope>NUCLEOTIDE SEQUENCE [LARGE SCALE GENOMIC DNA]</scope>
    <source>
        <strain evidence="4 5">DSM 24756</strain>
    </source>
</reference>
<keyword evidence="1 2" id="KW-0238">DNA-binding</keyword>
<sequence>MTEKGNSRKKDWERTHQTILAVASSLFMEKGYRLTSTREIAKKCDITQPNLYHHFSNKKEIYLAVIEALTKEVKTALLTILNKGLTLENSLREMIDILLEKHPTNLFKMLQDMSNELDTSEQKLMYLWFHETYISSFIQLFAQVKTSPKLKQRVSDEQAASFLLYNVSALMEVQQTYQKKQSQQKINEMIDMMLYGLYQTSENHESERVNP</sequence>
<dbReference type="PANTHER" id="PTHR43479">
    <property type="entry name" value="ACREF/ENVCD OPERON REPRESSOR-RELATED"/>
    <property type="match status" value="1"/>
</dbReference>
<dbReference type="OrthoDB" id="9814200at2"/>
<protein>
    <recommendedName>
        <fullName evidence="3">HTH tetR-type domain-containing protein</fullName>
    </recommendedName>
</protein>
<dbReference type="Proteomes" id="UP000288669">
    <property type="component" value="Unassembled WGS sequence"/>
</dbReference>
<feature type="DNA-binding region" description="H-T-H motif" evidence="2">
    <location>
        <begin position="36"/>
        <end position="55"/>
    </location>
</feature>
<dbReference type="PANTHER" id="PTHR43479:SF11">
    <property type="entry name" value="ACREF_ENVCD OPERON REPRESSOR-RELATED"/>
    <property type="match status" value="1"/>
</dbReference>
<comment type="caution">
    <text evidence="4">The sequence shown here is derived from an EMBL/GenBank/DDBJ whole genome shotgun (WGS) entry which is preliminary data.</text>
</comment>
<dbReference type="PROSITE" id="PS01081">
    <property type="entry name" value="HTH_TETR_1"/>
    <property type="match status" value="1"/>
</dbReference>
<dbReference type="PRINTS" id="PR00455">
    <property type="entry name" value="HTHTETR"/>
</dbReference>
<organism evidence="4 5">
    <name type="scientific">Vagococcus entomophilus</name>
    <dbReference type="NCBI Taxonomy" id="1160095"/>
    <lineage>
        <taxon>Bacteria</taxon>
        <taxon>Bacillati</taxon>
        <taxon>Bacillota</taxon>
        <taxon>Bacilli</taxon>
        <taxon>Lactobacillales</taxon>
        <taxon>Enterococcaceae</taxon>
        <taxon>Vagococcus</taxon>
    </lineage>
</organism>
<dbReference type="EMBL" id="NGJZ01000001">
    <property type="protein sequence ID" value="RSU08228.1"/>
    <property type="molecule type" value="Genomic_DNA"/>
</dbReference>
<evidence type="ECO:0000313" key="4">
    <source>
        <dbReference type="EMBL" id="RSU08228.1"/>
    </source>
</evidence>
<dbReference type="SUPFAM" id="SSF46689">
    <property type="entry name" value="Homeodomain-like"/>
    <property type="match status" value="1"/>
</dbReference>
<dbReference type="RefSeq" id="WP_126822629.1">
    <property type="nucleotide sequence ID" value="NZ_JBHLWU010000001.1"/>
</dbReference>
<dbReference type="GO" id="GO:0003677">
    <property type="term" value="F:DNA binding"/>
    <property type="evidence" value="ECO:0007669"/>
    <property type="project" value="UniProtKB-UniRule"/>
</dbReference>
<feature type="domain" description="HTH tetR-type" evidence="3">
    <location>
        <begin position="13"/>
        <end position="73"/>
    </location>
</feature>
<dbReference type="Gene3D" id="1.10.10.60">
    <property type="entry name" value="Homeodomain-like"/>
    <property type="match status" value="1"/>
</dbReference>
<dbReference type="PROSITE" id="PS50977">
    <property type="entry name" value="HTH_TETR_2"/>
    <property type="match status" value="1"/>
</dbReference>
<dbReference type="InterPro" id="IPR001647">
    <property type="entry name" value="HTH_TetR"/>
</dbReference>
<dbReference type="InterPro" id="IPR050624">
    <property type="entry name" value="HTH-type_Tx_Regulator"/>
</dbReference>
<accession>A0A430AJJ3</accession>
<dbReference type="InterPro" id="IPR023772">
    <property type="entry name" value="DNA-bd_HTH_TetR-type_CS"/>
</dbReference>
<name>A0A430AJJ3_9ENTE</name>
<dbReference type="Gene3D" id="1.10.357.10">
    <property type="entry name" value="Tetracycline Repressor, domain 2"/>
    <property type="match status" value="1"/>
</dbReference>
<dbReference type="AlphaFoldDB" id="A0A430AJJ3"/>
<dbReference type="InterPro" id="IPR009057">
    <property type="entry name" value="Homeodomain-like_sf"/>
</dbReference>
<evidence type="ECO:0000313" key="5">
    <source>
        <dbReference type="Proteomes" id="UP000288669"/>
    </source>
</evidence>
<proteinExistence type="predicted"/>
<keyword evidence="5" id="KW-1185">Reference proteome</keyword>
<gene>
    <name evidence="4" type="ORF">CBF30_03005</name>
</gene>
<evidence type="ECO:0000256" key="2">
    <source>
        <dbReference type="PROSITE-ProRule" id="PRU00335"/>
    </source>
</evidence>
<evidence type="ECO:0000259" key="3">
    <source>
        <dbReference type="PROSITE" id="PS50977"/>
    </source>
</evidence>